<evidence type="ECO:0000313" key="2">
    <source>
        <dbReference type="EMBL" id="EDO15586.1"/>
    </source>
</evidence>
<dbReference type="Proteomes" id="UP000000267">
    <property type="component" value="Unassembled WGS sequence"/>
</dbReference>
<dbReference type="PhylomeDB" id="A7TQ57"/>
<evidence type="ECO:0000256" key="1">
    <source>
        <dbReference type="SAM" id="Coils"/>
    </source>
</evidence>
<sequence length="478" mass="54144">MTDTASANNIKGRLNNLEGQVQKMQGQVQEMKGQMHDILQEMSKMSSSLEQLIDMLKTQGHHEEIHAKTLEQASIHSSNLQRNEDTIVNNKTRLERLEVSMEKRLIQIEERIMTGTPTTTTGNNLESKLPPSNEILAQVRKYFPSLVIYENHSLLKSCIKAYSDVSLVVTREVILKDDDLEDPVRTLMAIQGLLVGKRIRFQDWGKFLYSCCQDIGRFYLTNEQGINVDWTTAIFKLFEYFDFNAKTQKGLSEVSNFNPEMGEEARDYFVKLIRKGKAVRGASALAIVVTKIHDILMYENSLIPRPKITDIHNFVELLSYVKDNVPSGIILDGEYGNTASSPLFAIQGSESSSNPGSNSGFATAAYFCTKCQRISYPSTIKPYMEEELYSECDCDRSSSRLRGSKKSNVADLKDDILKMEEHHIAINSEFFDDSELDSETEDPYYDRPYTFENLDAIDFVLGPSVVRVTSLNASHPKK</sequence>
<keyword evidence="3" id="KW-1185">Reference proteome</keyword>
<keyword evidence="1" id="KW-0175">Coiled coil</keyword>
<dbReference type="KEGG" id="vpo:Kpol_483p5"/>
<feature type="coiled-coil region" evidence="1">
    <location>
        <begin position="7"/>
        <end position="59"/>
    </location>
</feature>
<accession>A7TQ57</accession>
<dbReference type="eggNOG" id="ENOG502T1BF">
    <property type="taxonomic scope" value="Eukaryota"/>
</dbReference>
<protein>
    <submittedName>
        <fullName evidence="2">Tkp3 protein</fullName>
    </submittedName>
</protein>
<dbReference type="EMBL" id="DS480453">
    <property type="protein sequence ID" value="EDO15586.1"/>
    <property type="molecule type" value="Genomic_DNA"/>
</dbReference>
<organism evidence="3">
    <name type="scientific">Vanderwaltozyma polyspora (strain ATCC 22028 / DSM 70294 / BCRC 21397 / CBS 2163 / NBRC 10782 / NRRL Y-8283 / UCD 57-17)</name>
    <name type="common">Kluyveromyces polysporus</name>
    <dbReference type="NCBI Taxonomy" id="436907"/>
    <lineage>
        <taxon>Eukaryota</taxon>
        <taxon>Fungi</taxon>
        <taxon>Dikarya</taxon>
        <taxon>Ascomycota</taxon>
        <taxon>Saccharomycotina</taxon>
        <taxon>Saccharomycetes</taxon>
        <taxon>Saccharomycetales</taxon>
        <taxon>Saccharomycetaceae</taxon>
        <taxon>Vanderwaltozyma</taxon>
    </lineage>
</organism>
<proteinExistence type="predicted"/>
<dbReference type="HOGENOM" id="CLU_056056_0_0_1"/>
<gene>
    <name evidence="2" type="ORF">Kpol_483p5</name>
</gene>
<dbReference type="AlphaFoldDB" id="A7TQ57"/>
<reference evidence="2 3" key="1">
    <citation type="journal article" date="2007" name="Proc. Natl. Acad. Sci. U.S.A.">
        <title>Independent sorting-out of thousands of duplicated gene pairs in two yeast species descended from a whole-genome duplication.</title>
        <authorList>
            <person name="Scannell D.R."/>
            <person name="Frank A.C."/>
            <person name="Conant G.C."/>
            <person name="Byrne K.P."/>
            <person name="Woolfit M."/>
            <person name="Wolfe K.H."/>
        </authorList>
    </citation>
    <scope>NUCLEOTIDE SEQUENCE [LARGE SCALE GENOMIC DNA]</scope>
    <source>
        <strain evidence="3">ATCC 22028 / DSM 70294 / BCRC 21397 / CBS 2163 / NBRC 10782 / NRRL Y-8283 / UCD 57-17</strain>
    </source>
</reference>
<name>A7TQ57_VANPO</name>
<dbReference type="InParanoid" id="A7TQ57"/>
<dbReference type="GeneID" id="5543680"/>
<dbReference type="RefSeq" id="XP_001643444.1">
    <property type="nucleotide sequence ID" value="XM_001643394.1"/>
</dbReference>
<evidence type="ECO:0000313" key="3">
    <source>
        <dbReference type="Proteomes" id="UP000000267"/>
    </source>
</evidence>